<dbReference type="SUPFAM" id="SSF56176">
    <property type="entry name" value="FAD-binding/transporter-associated domain-like"/>
    <property type="match status" value="1"/>
</dbReference>
<gene>
    <name evidence="5" type="ORF">HNR44_002397</name>
</gene>
<dbReference type="PANTHER" id="PTHR42934">
    <property type="entry name" value="GLYCOLATE OXIDASE SUBUNIT GLCD"/>
    <property type="match status" value="1"/>
</dbReference>
<name>A0A841PRH9_9BACL</name>
<dbReference type="Proteomes" id="UP000568839">
    <property type="component" value="Unassembled WGS sequence"/>
</dbReference>
<feature type="domain" description="FAD-binding PCMH-type" evidence="4">
    <location>
        <begin position="1"/>
        <end position="183"/>
    </location>
</feature>
<organism evidence="5 6">
    <name type="scientific">Geomicrobium halophilum</name>
    <dbReference type="NCBI Taxonomy" id="549000"/>
    <lineage>
        <taxon>Bacteria</taxon>
        <taxon>Bacillati</taxon>
        <taxon>Bacillota</taxon>
        <taxon>Bacilli</taxon>
        <taxon>Bacillales</taxon>
        <taxon>Geomicrobium</taxon>
    </lineage>
</organism>
<protein>
    <submittedName>
        <fullName evidence="5">Glycolate oxidase</fullName>
        <ecNumber evidence="5">1.1.3.15</ecNumber>
    </submittedName>
</protein>
<evidence type="ECO:0000256" key="3">
    <source>
        <dbReference type="ARBA" id="ARBA00023002"/>
    </source>
</evidence>
<dbReference type="EC" id="1.1.3.15" evidence="5"/>
<reference evidence="5 6" key="1">
    <citation type="submission" date="2020-08" db="EMBL/GenBank/DDBJ databases">
        <title>Genomic Encyclopedia of Type Strains, Phase IV (KMG-IV): sequencing the most valuable type-strain genomes for metagenomic binning, comparative biology and taxonomic classification.</title>
        <authorList>
            <person name="Goeker M."/>
        </authorList>
    </citation>
    <scope>NUCLEOTIDE SEQUENCE [LARGE SCALE GENOMIC DNA]</scope>
    <source>
        <strain evidence="5 6">DSM 21769</strain>
    </source>
</reference>
<dbReference type="InterPro" id="IPR036318">
    <property type="entry name" value="FAD-bd_PCMH-like_sf"/>
</dbReference>
<dbReference type="GO" id="GO:0071949">
    <property type="term" value="F:FAD binding"/>
    <property type="evidence" value="ECO:0007669"/>
    <property type="project" value="InterPro"/>
</dbReference>
<dbReference type="InterPro" id="IPR006094">
    <property type="entry name" value="Oxid_FAD_bind_N"/>
</dbReference>
<dbReference type="AlphaFoldDB" id="A0A841PRH9"/>
<keyword evidence="3 5" id="KW-0560">Oxidoreductase</keyword>
<dbReference type="PANTHER" id="PTHR42934:SF2">
    <property type="entry name" value="GLYCOLATE OXIDASE SUBUNIT GLCD"/>
    <property type="match status" value="1"/>
</dbReference>
<dbReference type="PROSITE" id="PS51387">
    <property type="entry name" value="FAD_PCMH"/>
    <property type="match status" value="1"/>
</dbReference>
<dbReference type="InterPro" id="IPR051914">
    <property type="entry name" value="FAD-linked_OxidoTrans_Type4"/>
</dbReference>
<dbReference type="EMBL" id="JACHHJ010000003">
    <property type="protein sequence ID" value="MBB6450414.1"/>
    <property type="molecule type" value="Genomic_DNA"/>
</dbReference>
<evidence type="ECO:0000313" key="5">
    <source>
        <dbReference type="EMBL" id="MBB6450414.1"/>
    </source>
</evidence>
<dbReference type="Pfam" id="PF01565">
    <property type="entry name" value="FAD_binding_4"/>
    <property type="match status" value="1"/>
</dbReference>
<dbReference type="InterPro" id="IPR016169">
    <property type="entry name" value="FAD-bd_PCMH_sub2"/>
</dbReference>
<evidence type="ECO:0000256" key="1">
    <source>
        <dbReference type="ARBA" id="ARBA00022630"/>
    </source>
</evidence>
<dbReference type="Gene3D" id="3.30.465.10">
    <property type="match status" value="1"/>
</dbReference>
<evidence type="ECO:0000313" key="6">
    <source>
        <dbReference type="Proteomes" id="UP000568839"/>
    </source>
</evidence>
<dbReference type="InterPro" id="IPR016164">
    <property type="entry name" value="FAD-linked_Oxase-like_C"/>
</dbReference>
<comment type="caution">
    <text evidence="5">The sequence shown here is derived from an EMBL/GenBank/DDBJ whole genome shotgun (WGS) entry which is preliminary data.</text>
</comment>
<dbReference type="SUPFAM" id="SSF55103">
    <property type="entry name" value="FAD-linked oxidases, C-terminal domain"/>
    <property type="match status" value="1"/>
</dbReference>
<dbReference type="InterPro" id="IPR016166">
    <property type="entry name" value="FAD-bd_PCMH"/>
</dbReference>
<sequence>MKQALLELEKKFSPEKMNGTTIHTSCKEDVVQVVQWANEHSIPLSINKENTEGVYIVTSDWPATIDVYPDDLIARVSPNVIPAAINEEANKHGLMYPPDASGQHTSTIADHLAMNASGAHRLKYGVTKNFVIGLEIVTPEGRLIRTGGRTIKNVTGYDVTKLIVGARGALGFITEATLKLMPQPPAHCTLIATFNDLEKAGEAARNVYMSHILPAKMALKAVDKPQLLIALDGQPKTVEAQAQTLTAMLGEVNVTEGEGNALWDTYREERPGVRANIPVNKLQPFFQHLKDTYGGVPSLYGHVGDGMWYITVHLREGDPDLFFQRKEHSPAARTLMTEMKRRWDPQGIIRGKAGMER</sequence>
<keyword evidence="6" id="KW-1185">Reference proteome</keyword>
<accession>A0A841PRH9</accession>
<dbReference type="RefSeq" id="WP_184404466.1">
    <property type="nucleotide sequence ID" value="NZ_JACHHJ010000003.1"/>
</dbReference>
<keyword evidence="1" id="KW-0285">Flavoprotein</keyword>
<evidence type="ECO:0000256" key="2">
    <source>
        <dbReference type="ARBA" id="ARBA00022827"/>
    </source>
</evidence>
<proteinExistence type="predicted"/>
<keyword evidence="2" id="KW-0274">FAD</keyword>
<evidence type="ECO:0000259" key="4">
    <source>
        <dbReference type="PROSITE" id="PS51387"/>
    </source>
</evidence>
<dbReference type="GO" id="GO:0003973">
    <property type="term" value="F:(S)-2-hydroxy-acid oxidase activity"/>
    <property type="evidence" value="ECO:0007669"/>
    <property type="project" value="UniProtKB-EC"/>
</dbReference>